<keyword evidence="3" id="KW-0012">Acyltransferase</keyword>
<feature type="transmembrane region" description="Helical" evidence="1">
    <location>
        <begin position="160"/>
        <end position="181"/>
    </location>
</feature>
<feature type="transmembrane region" description="Helical" evidence="1">
    <location>
        <begin position="193"/>
        <end position="214"/>
    </location>
</feature>
<dbReference type="RefSeq" id="WP_065702512.1">
    <property type="nucleotide sequence ID" value="NZ_CP049216.1"/>
</dbReference>
<accession>A0AAJ4T9J1</accession>
<dbReference type="PANTHER" id="PTHR23028">
    <property type="entry name" value="ACETYLTRANSFERASE"/>
    <property type="match status" value="1"/>
</dbReference>
<protein>
    <submittedName>
        <fullName evidence="3">Acyltransferase</fullName>
    </submittedName>
</protein>
<feature type="transmembrane region" description="Helical" evidence="1">
    <location>
        <begin position="305"/>
        <end position="325"/>
    </location>
</feature>
<sequence>MSALRFLVSLYIVVYHMLVVSPWDLRVVSPIFHKGWIGTDFFIILSGFIIAIAYKEKLQSKKLSPGDFMRGRLLRLWPPHAIIMMLFLCYFLLTKAAGFTTNDPSFFAPSAFVSQLFLTNSFIFTDQAWNVPTWTLSALLVCYAIYAFSIPYFPKVGSPHHILVGATFWLSAAAIVVFVLLGKSIAHLHEHLALVRAIPLFFYGAILGHFSLAIGSLHIKNRGTRAIFLVIFALIVAHSSSGAIADTIILLLTSGLVLLCSDLRSGRLMHALGRLSFAIYLLHVPMIYVYFPIIRRIAGLDRTDGAYLTLWLTFPLIVVAAAYVFERFVERPLAKRLKPAAQEHRTISATA</sequence>
<dbReference type="InterPro" id="IPR050879">
    <property type="entry name" value="Acyltransferase_3"/>
</dbReference>
<feature type="transmembrane region" description="Helical" evidence="1">
    <location>
        <begin position="226"/>
        <end position="259"/>
    </location>
</feature>
<proteinExistence type="predicted"/>
<feature type="transmembrane region" description="Helical" evidence="1">
    <location>
        <begin position="271"/>
        <end position="293"/>
    </location>
</feature>
<keyword evidence="3" id="KW-0808">Transferase</keyword>
<evidence type="ECO:0000256" key="1">
    <source>
        <dbReference type="SAM" id="Phobius"/>
    </source>
</evidence>
<keyword evidence="1" id="KW-0812">Transmembrane</keyword>
<dbReference type="EMBL" id="CP049216">
    <property type="protein sequence ID" value="QTG13065.1"/>
    <property type="molecule type" value="Genomic_DNA"/>
</dbReference>
<keyword evidence="1" id="KW-0472">Membrane</keyword>
<feature type="transmembrane region" description="Helical" evidence="1">
    <location>
        <begin position="136"/>
        <end position="154"/>
    </location>
</feature>
<dbReference type="GO" id="GO:0016747">
    <property type="term" value="F:acyltransferase activity, transferring groups other than amino-acyl groups"/>
    <property type="evidence" value="ECO:0007669"/>
    <property type="project" value="InterPro"/>
</dbReference>
<evidence type="ECO:0000313" key="4">
    <source>
        <dbReference type="Proteomes" id="UP000663946"/>
    </source>
</evidence>
<evidence type="ECO:0000313" key="3">
    <source>
        <dbReference type="EMBL" id="QTG13065.1"/>
    </source>
</evidence>
<evidence type="ECO:0000259" key="2">
    <source>
        <dbReference type="Pfam" id="PF01757"/>
    </source>
</evidence>
<keyword evidence="1" id="KW-1133">Transmembrane helix</keyword>
<gene>
    <name evidence="3" type="ORF">G6M86_07340</name>
</gene>
<dbReference type="GO" id="GO:0016020">
    <property type="term" value="C:membrane"/>
    <property type="evidence" value="ECO:0007669"/>
    <property type="project" value="TreeGrafter"/>
</dbReference>
<reference evidence="3" key="1">
    <citation type="submission" date="2020-02" db="EMBL/GenBank/DDBJ databases">
        <title>Unexpected conservation and global transmission of agrobacterial virulence plasmids.</title>
        <authorList>
            <person name="Weisberg A.J."/>
            <person name="Davis E.W. II"/>
            <person name="Tabima J.R."/>
            <person name="Belcher M.S."/>
            <person name="Miller M."/>
            <person name="Kuo C.-H."/>
            <person name="Loper J.E."/>
            <person name="Grunwald N.J."/>
            <person name="Putnam M.L."/>
            <person name="Chang J.H."/>
        </authorList>
    </citation>
    <scope>NUCLEOTIDE SEQUENCE</scope>
    <source>
        <strain evidence="3">Q15/94</strain>
    </source>
</reference>
<feature type="transmembrane region" description="Helical" evidence="1">
    <location>
        <begin position="74"/>
        <end position="93"/>
    </location>
</feature>
<dbReference type="Proteomes" id="UP000663946">
    <property type="component" value="Chromosome 1"/>
</dbReference>
<dbReference type="GO" id="GO:0000271">
    <property type="term" value="P:polysaccharide biosynthetic process"/>
    <property type="evidence" value="ECO:0007669"/>
    <property type="project" value="TreeGrafter"/>
</dbReference>
<name>A0AAJ4T9J1_AGRTU</name>
<feature type="domain" description="Acyltransferase 3" evidence="2">
    <location>
        <begin position="3"/>
        <end position="321"/>
    </location>
</feature>
<feature type="transmembrane region" description="Helical" evidence="1">
    <location>
        <begin position="35"/>
        <end position="54"/>
    </location>
</feature>
<organism evidence="3 4">
    <name type="scientific">Agrobacterium tumefaciens</name>
    <dbReference type="NCBI Taxonomy" id="358"/>
    <lineage>
        <taxon>Bacteria</taxon>
        <taxon>Pseudomonadati</taxon>
        <taxon>Pseudomonadota</taxon>
        <taxon>Alphaproteobacteria</taxon>
        <taxon>Hyphomicrobiales</taxon>
        <taxon>Rhizobiaceae</taxon>
        <taxon>Rhizobium/Agrobacterium group</taxon>
        <taxon>Agrobacterium</taxon>
        <taxon>Agrobacterium tumefaciens complex</taxon>
    </lineage>
</organism>
<feature type="transmembrane region" description="Helical" evidence="1">
    <location>
        <begin position="7"/>
        <end position="23"/>
    </location>
</feature>
<dbReference type="Pfam" id="PF01757">
    <property type="entry name" value="Acyl_transf_3"/>
    <property type="match status" value="1"/>
</dbReference>
<dbReference type="AlphaFoldDB" id="A0AAJ4T9J1"/>
<dbReference type="InterPro" id="IPR002656">
    <property type="entry name" value="Acyl_transf_3_dom"/>
</dbReference>
<dbReference type="PANTHER" id="PTHR23028:SF53">
    <property type="entry name" value="ACYL_TRANSF_3 DOMAIN-CONTAINING PROTEIN"/>
    <property type="match status" value="1"/>
</dbReference>